<dbReference type="Proteomes" id="UP000297641">
    <property type="component" value="Unassembled WGS sequence"/>
</dbReference>
<dbReference type="EMBL" id="RQFT01000008">
    <property type="protein sequence ID" value="TGL06485.1"/>
    <property type="molecule type" value="Genomic_DNA"/>
</dbReference>
<evidence type="ECO:0000313" key="1">
    <source>
        <dbReference type="EMBL" id="TGL06485.1"/>
    </source>
</evidence>
<dbReference type="AlphaFoldDB" id="A0A7I0HSL8"/>
<comment type="caution">
    <text evidence="1">The sequence shown here is derived from an EMBL/GenBank/DDBJ whole genome shotgun (WGS) entry which is preliminary data.</text>
</comment>
<organism evidence="1 2">
    <name type="scientific">Leptospira bouyouniensis</name>
    <dbReference type="NCBI Taxonomy" id="2484911"/>
    <lineage>
        <taxon>Bacteria</taxon>
        <taxon>Pseudomonadati</taxon>
        <taxon>Spirochaetota</taxon>
        <taxon>Spirochaetia</taxon>
        <taxon>Leptospirales</taxon>
        <taxon>Leptospiraceae</taxon>
        <taxon>Leptospira</taxon>
    </lineage>
</organism>
<name>A0A7I0HSL8_9LEPT</name>
<proteinExistence type="predicted"/>
<dbReference type="RefSeq" id="WP_135770834.1">
    <property type="nucleotide sequence ID" value="NZ_RQFT01000008.1"/>
</dbReference>
<accession>A0A7I0HSL8</accession>
<evidence type="ECO:0000313" key="2">
    <source>
        <dbReference type="Proteomes" id="UP000297641"/>
    </source>
</evidence>
<sequence>MTPEIIRERAFFLYLIGGESFNSIAITLRSEFGTRTTAKSVQTWATKKDSIGMTWEDRRKVVTQKAESHIEVVAENRLVEIRSRTKKIIDTIYESMISANAPGIKTLEGAAYAFKTLAEFETKLSDMEDSKVSPMMLIQSFFNALMKCKPVSVVIEKHWDEINKIIRDDFINVSSANTPTIKNVTDR</sequence>
<protein>
    <submittedName>
        <fullName evidence="1">Uncharacterized protein</fullName>
    </submittedName>
</protein>
<reference evidence="1 2" key="1">
    <citation type="journal article" date="2019" name="PLoS Negl. Trop. Dis.">
        <title>Revisiting the worldwide diversity of Leptospira species in the environment.</title>
        <authorList>
            <person name="Vincent A.T."/>
            <person name="Schiettekatte O."/>
            <person name="Bourhy P."/>
            <person name="Veyrier F.J."/>
            <person name="Picardeau M."/>
        </authorList>
    </citation>
    <scope>NUCLEOTIDE SEQUENCE [LARGE SCALE GENOMIC DNA]</scope>
    <source>
        <strain evidence="1 2">201800273</strain>
    </source>
</reference>
<gene>
    <name evidence="1" type="ORF">EHQ43_08720</name>
</gene>